<dbReference type="InterPro" id="IPR016186">
    <property type="entry name" value="C-type_lectin-like/link_sf"/>
</dbReference>
<evidence type="ECO:0000256" key="14">
    <source>
        <dbReference type="ARBA" id="ARBA00023136"/>
    </source>
</evidence>
<evidence type="ECO:0000256" key="18">
    <source>
        <dbReference type="PROSITE-ProRule" id="PRU00076"/>
    </source>
</evidence>
<keyword evidence="14 21" id="KW-0472">Membrane</keyword>
<dbReference type="GO" id="GO:0008593">
    <property type="term" value="P:regulation of Notch signaling pathway"/>
    <property type="evidence" value="ECO:0007669"/>
    <property type="project" value="UniProtKB-ARBA"/>
</dbReference>
<evidence type="ECO:0000256" key="20">
    <source>
        <dbReference type="PROSITE-ProRule" id="PRU00302"/>
    </source>
</evidence>
<dbReference type="PROSITE" id="PS50068">
    <property type="entry name" value="LDLRA_2"/>
    <property type="match status" value="1"/>
</dbReference>
<dbReference type="GO" id="GO:0051241">
    <property type="term" value="P:negative regulation of multicellular organismal process"/>
    <property type="evidence" value="ECO:0007669"/>
    <property type="project" value="UniProtKB-ARBA"/>
</dbReference>
<feature type="domain" description="CUB" evidence="22">
    <location>
        <begin position="482"/>
        <end position="594"/>
    </location>
</feature>
<dbReference type="GO" id="GO:0005509">
    <property type="term" value="F:calcium ion binding"/>
    <property type="evidence" value="ECO:0007669"/>
    <property type="project" value="InterPro"/>
</dbReference>
<feature type="domain" description="EGF-like" evidence="24">
    <location>
        <begin position="2296"/>
        <end position="2332"/>
    </location>
</feature>
<feature type="disulfide bond" evidence="19">
    <location>
        <begin position="222"/>
        <end position="240"/>
    </location>
</feature>
<dbReference type="SUPFAM" id="SSF49854">
    <property type="entry name" value="Spermadhesin, CUB domain"/>
    <property type="match status" value="3"/>
</dbReference>
<feature type="domain" description="C-type lectin" evidence="25">
    <location>
        <begin position="84"/>
        <end position="211"/>
    </location>
</feature>
<dbReference type="SUPFAM" id="SSF57184">
    <property type="entry name" value="Growth factor receptor domain"/>
    <property type="match status" value="5"/>
</dbReference>
<feature type="disulfide bond" evidence="20">
    <location>
        <begin position="718"/>
        <end position="761"/>
    </location>
</feature>
<evidence type="ECO:0000256" key="15">
    <source>
        <dbReference type="ARBA" id="ARBA00023157"/>
    </source>
</evidence>
<dbReference type="CDD" id="cd00033">
    <property type="entry name" value="CCP"/>
    <property type="match status" value="3"/>
</dbReference>
<dbReference type="InterPro" id="IPR036055">
    <property type="entry name" value="LDL_receptor-like_sf"/>
</dbReference>
<dbReference type="GO" id="GO:0048592">
    <property type="term" value="P:eye morphogenesis"/>
    <property type="evidence" value="ECO:0007669"/>
    <property type="project" value="UniProtKB-ARBA"/>
</dbReference>
<evidence type="ECO:0000259" key="24">
    <source>
        <dbReference type="PROSITE" id="PS50026"/>
    </source>
</evidence>
<dbReference type="InterPro" id="IPR000859">
    <property type="entry name" value="CUB_dom"/>
</dbReference>
<feature type="domain" description="EGF-like" evidence="24">
    <location>
        <begin position="2334"/>
        <end position="2370"/>
    </location>
</feature>
<feature type="disulfide bond" evidence="18">
    <location>
        <begin position="2092"/>
        <end position="2101"/>
    </location>
</feature>
<keyword evidence="6 20" id="KW-0768">Sushi</keyword>
<keyword evidence="10" id="KW-0221">Differentiation</keyword>
<feature type="disulfide bond" evidence="19">
    <location>
        <begin position="234"/>
        <end position="249"/>
    </location>
</feature>
<dbReference type="FunFam" id="2.10.25.10:FF:000146">
    <property type="entry name" value="Putative neurogenic locus notch"/>
    <property type="match status" value="1"/>
</dbReference>
<evidence type="ECO:0000313" key="28">
    <source>
        <dbReference type="EMBL" id="CAB3361952.1"/>
    </source>
</evidence>
<dbReference type="FunFam" id="2.10.25.10:FF:000309">
    <property type="entry name" value="Uncharacterized protein, isoform A"/>
    <property type="match status" value="1"/>
</dbReference>
<feature type="domain" description="EGF-like" evidence="24">
    <location>
        <begin position="835"/>
        <end position="873"/>
    </location>
</feature>
<dbReference type="FunFam" id="2.60.120.290:FF:000048">
    <property type="entry name" value="Uncharacterized protein, isoform A"/>
    <property type="match status" value="1"/>
</dbReference>
<feature type="transmembrane region" description="Helical" evidence="21">
    <location>
        <begin position="3477"/>
        <end position="3503"/>
    </location>
</feature>
<feature type="disulfide bond" evidence="18">
    <location>
        <begin position="2130"/>
        <end position="2139"/>
    </location>
</feature>
<evidence type="ECO:0000256" key="19">
    <source>
        <dbReference type="PROSITE-ProRule" id="PRU00124"/>
    </source>
</evidence>
<evidence type="ECO:0000256" key="2">
    <source>
        <dbReference type="ARBA" id="ARBA00022473"/>
    </source>
</evidence>
<dbReference type="SMART" id="SM00231">
    <property type="entry name" value="FA58C"/>
    <property type="match status" value="2"/>
</dbReference>
<evidence type="ECO:0000256" key="4">
    <source>
        <dbReference type="ARBA" id="ARBA00022536"/>
    </source>
</evidence>
<feature type="domain" description="EGF-like" evidence="24">
    <location>
        <begin position="3437"/>
        <end position="3472"/>
    </location>
</feature>
<dbReference type="PROSITE" id="PS00010">
    <property type="entry name" value="ASX_HYDROXYL"/>
    <property type="match status" value="11"/>
</dbReference>
<dbReference type="SUPFAM" id="SSF49785">
    <property type="entry name" value="Galactose-binding domain-like"/>
    <property type="match status" value="2"/>
</dbReference>
<dbReference type="InterPro" id="IPR001881">
    <property type="entry name" value="EGF-like_Ca-bd_dom"/>
</dbReference>
<feature type="disulfide bond" evidence="17">
    <location>
        <begin position="482"/>
        <end position="509"/>
    </location>
</feature>
<feature type="disulfide bond" evidence="18">
    <location>
        <begin position="2322"/>
        <end position="2331"/>
    </location>
</feature>
<dbReference type="FunFam" id="2.10.25.10:FF:000472">
    <property type="entry name" value="Uncharacterized protein, isoform A"/>
    <property type="match status" value="4"/>
</dbReference>
<feature type="domain" description="F5/8 type C" evidence="23">
    <location>
        <begin position="872"/>
        <end position="1021"/>
    </location>
</feature>
<dbReference type="FunFam" id="2.10.25.10:FF:000066">
    <property type="entry name" value="FAT atypical cadherin 4"/>
    <property type="match status" value="1"/>
</dbReference>
<dbReference type="Gene3D" id="2.10.25.10">
    <property type="entry name" value="Laminin"/>
    <property type="match status" value="18"/>
</dbReference>
<comment type="subcellular location">
    <subcellularLocation>
        <location evidence="1">Apical cell membrane</location>
        <topology evidence="1">Single-pass type I membrane protein</topology>
    </subcellularLocation>
</comment>
<keyword evidence="2" id="KW-0217">Developmental protein</keyword>
<feature type="disulfide bond" evidence="20">
    <location>
        <begin position="1123"/>
        <end position="1150"/>
    </location>
</feature>
<dbReference type="InterPro" id="IPR001304">
    <property type="entry name" value="C-type_lectin-like"/>
</dbReference>
<dbReference type="InterPro" id="IPR003410">
    <property type="entry name" value="HYR_dom"/>
</dbReference>
<evidence type="ECO:0000256" key="10">
    <source>
        <dbReference type="ARBA" id="ARBA00022782"/>
    </source>
</evidence>
<evidence type="ECO:0000256" key="12">
    <source>
        <dbReference type="ARBA" id="ARBA00022976"/>
    </source>
</evidence>
<evidence type="ECO:0000256" key="17">
    <source>
        <dbReference type="PROSITE-ProRule" id="PRU00059"/>
    </source>
</evidence>
<feature type="domain" description="EGF-like" evidence="24">
    <location>
        <begin position="2412"/>
        <end position="2448"/>
    </location>
</feature>
<dbReference type="Pfam" id="PF00059">
    <property type="entry name" value="Lectin_C"/>
    <property type="match status" value="1"/>
</dbReference>
<feature type="domain" description="CUB" evidence="22">
    <location>
        <begin position="240"/>
        <end position="365"/>
    </location>
</feature>
<evidence type="ECO:0000256" key="3">
    <source>
        <dbReference type="ARBA" id="ARBA00022475"/>
    </source>
</evidence>
<dbReference type="SMART" id="SM00034">
    <property type="entry name" value="CLECT"/>
    <property type="match status" value="1"/>
</dbReference>
<accession>A0A8S1BYW0</accession>
<evidence type="ECO:0000259" key="25">
    <source>
        <dbReference type="PROSITE" id="PS50041"/>
    </source>
</evidence>
<dbReference type="Pfam" id="PF00084">
    <property type="entry name" value="Sushi"/>
    <property type="match status" value="5"/>
</dbReference>
<dbReference type="Gene3D" id="2.60.120.290">
    <property type="entry name" value="Spermadhesin, CUB domain"/>
    <property type="match status" value="3"/>
</dbReference>
<dbReference type="Pfam" id="PF07699">
    <property type="entry name" value="Ephrin_rec_like"/>
    <property type="match status" value="7"/>
</dbReference>
<comment type="caution">
    <text evidence="28">The sequence shown here is derived from an EMBL/GenBank/DDBJ whole genome shotgun (WGS) entry which is preliminary data.</text>
</comment>
<feature type="domain" description="EGF-like" evidence="24">
    <location>
        <begin position="2564"/>
        <end position="2600"/>
    </location>
</feature>
<proteinExistence type="predicted"/>
<dbReference type="PROSITE" id="PS50026">
    <property type="entry name" value="EGF_3"/>
    <property type="match status" value="16"/>
</dbReference>
<dbReference type="Proteomes" id="UP000494165">
    <property type="component" value="Unassembled WGS sequence"/>
</dbReference>
<feature type="domain" description="Sushi" evidence="27">
    <location>
        <begin position="1229"/>
        <end position="1292"/>
    </location>
</feature>
<feature type="disulfide bond" evidence="18">
    <location>
        <begin position="2209"/>
        <end position="2218"/>
    </location>
</feature>
<dbReference type="InterPro" id="IPR000436">
    <property type="entry name" value="Sushi_SCR_CCP_dom"/>
</dbReference>
<evidence type="ECO:0000256" key="16">
    <source>
        <dbReference type="ARBA" id="ARBA00023180"/>
    </source>
</evidence>
<feature type="disulfide bond" evidence="18">
    <location>
        <begin position="2400"/>
        <end position="2409"/>
    </location>
</feature>
<keyword evidence="11" id="KW-0832">Ubl conjugation</keyword>
<dbReference type="OrthoDB" id="430340at2759"/>
<dbReference type="SMART" id="SM00179">
    <property type="entry name" value="EGF_CA"/>
    <property type="match status" value="16"/>
</dbReference>
<feature type="disulfide bond" evidence="20">
    <location>
        <begin position="747"/>
        <end position="774"/>
    </location>
</feature>
<dbReference type="InterPro" id="IPR009030">
    <property type="entry name" value="Growth_fac_rcpt_cys_sf"/>
</dbReference>
<feature type="disulfide bond" evidence="18">
    <location>
        <begin position="2170"/>
        <end position="2179"/>
    </location>
</feature>
<feature type="disulfide bond" evidence="18">
    <location>
        <begin position="2263"/>
        <end position="2273"/>
    </location>
</feature>
<dbReference type="CDD" id="cd00041">
    <property type="entry name" value="CUB"/>
    <property type="match status" value="3"/>
</dbReference>
<reference evidence="28 29" key="1">
    <citation type="submission" date="2020-04" db="EMBL/GenBank/DDBJ databases">
        <authorList>
            <person name="Alioto T."/>
            <person name="Alioto T."/>
            <person name="Gomez Garrido J."/>
        </authorList>
    </citation>
    <scope>NUCLEOTIDE SEQUENCE [LARGE SCALE GENOMIC DNA]</scope>
</reference>
<feature type="domain" description="EGF-like" evidence="24">
    <location>
        <begin position="2104"/>
        <end position="2140"/>
    </location>
</feature>
<dbReference type="InterPro" id="IPR008979">
    <property type="entry name" value="Galactose-bd-like_sf"/>
</dbReference>
<feature type="domain" description="Sushi" evidence="27">
    <location>
        <begin position="1093"/>
        <end position="1152"/>
    </location>
</feature>
<feature type="disulfide bond" evidence="18">
    <location>
        <begin position="2476"/>
        <end position="2485"/>
    </location>
</feature>
<dbReference type="FunFam" id="2.60.120.200:FF:000201">
    <property type="entry name" value="Uncharacterized protein, isoform A"/>
    <property type="match status" value="1"/>
</dbReference>
<feature type="disulfide bond" evidence="18">
    <location>
        <begin position="2590"/>
        <end position="2599"/>
    </location>
</feature>
<feature type="domain" description="CUB" evidence="22">
    <location>
        <begin position="369"/>
        <end position="481"/>
    </location>
</feature>
<evidence type="ECO:0000259" key="22">
    <source>
        <dbReference type="PROSITE" id="PS01180"/>
    </source>
</evidence>
<dbReference type="SMART" id="SM01411">
    <property type="entry name" value="Ephrin_rec_like"/>
    <property type="match status" value="7"/>
</dbReference>
<dbReference type="PANTHER" id="PTHR12916">
    <property type="entry name" value="CYTOCHROME C OXIDASE POLYPEPTIDE VIC-2"/>
    <property type="match status" value="1"/>
</dbReference>
<dbReference type="InterPro" id="IPR023415">
    <property type="entry name" value="LDLR_class-A_CS"/>
</dbReference>
<evidence type="ECO:0000256" key="11">
    <source>
        <dbReference type="ARBA" id="ARBA00022843"/>
    </source>
</evidence>
<dbReference type="PANTHER" id="PTHR12916:SF4">
    <property type="entry name" value="UNINFLATABLE, ISOFORM C"/>
    <property type="match status" value="1"/>
</dbReference>
<keyword evidence="5" id="KW-0597">Phosphoprotein</keyword>
<dbReference type="Gene3D" id="2.10.50.10">
    <property type="entry name" value="Tumor Necrosis Factor Receptor, subunit A, domain 2"/>
    <property type="match status" value="4"/>
</dbReference>
<feature type="domain" description="Sushi" evidence="27">
    <location>
        <begin position="777"/>
        <end position="835"/>
    </location>
</feature>
<dbReference type="SUPFAM" id="SSF49899">
    <property type="entry name" value="Concanavalin A-like lectins/glucanases"/>
    <property type="match status" value="1"/>
</dbReference>
<feature type="domain" description="HYR" evidence="26">
    <location>
        <begin position="2838"/>
        <end position="2920"/>
    </location>
</feature>
<dbReference type="FunFam" id="2.10.50.10:FF:000032">
    <property type="entry name" value="Uncharacterized protein, isoform A"/>
    <property type="match status" value="1"/>
</dbReference>
<protein>
    <recommendedName>
        <fullName evidence="30">Sushi, von Willebrand factor type A, EGF and pentraxin domain-containing protein 1</fullName>
    </recommendedName>
</protein>
<sequence>MQGRGRQRSVVLPALQVVRQESGGRRALERDRLACFFVNFGATHHRPRNSPLDYCDHHSKKQDHTAESQETSSLFTCPNGWEMRGLHCYKFFSIRHSWQKAVEICRRYGSHLVLVESYDENNATASLAARSLGSPSGSSTPKYWLGLTSLDDLRTNTLEAAAGLLVSQYSGFWEQQQPDPKSGVCVDVALTDDAQSWELTTCESLLPFMCRANACPSGSFHCSNGKCINSAFKCDKTDDCGDGSDELDCPNLCRFYSASGGDVLESPGYPHKYSSLADCKWTLEGPSGHNILLQFQDFETERGFDTVTVLAGGRTELEAAPLATLSGKQDLSTRLFVSASNFMVVKFSSDASVERKGFRASWKTEPQSCLGNLKATGQMQELSSPGYPANYPGGLECLYIISAQPGKIITLEFEDLDLEKGRDAIIIRDGASPKDKSIADITGTLDENPRLVMSTGNQLYVYFKTVLGDSKRGFKIKYAEGCRSTIFAANGTISSPAFGLANYPNNQECLYTLRRPGGGPMSLTFDDFEVHQSDFVQVYDGASTSGLRLHPGEGFTASSRPRITLTASSGAMLVRFLSDPLHTATGWKATFSADCPSLQPGEGAQASSRDTAFGTVVTFTCPRGQEFATGKQKIITECMPGGEWSIAYIPKCQEVYCGPVPQIDNGFSIGSTNVTYRGQATYQCYAGFAFPTGEPVETVGCAADGHWEKLPTCLASQCPPLAEIVHGNATILNVGGRTYGTIIRFECDPGYVRNGAPVILCSSNGTWSGEVPTCSRLQCFDLPKVKNGFVADSTRKYLFGDEARIQCHRGFKLVGSNTVRCGAAEQFEDLPTCEDVNECASSGCDLASTECVNTPGAFHCKCKRGFAPTLECRPVADLGLSAGGIPDDSITVSSYENGFKKENVRLNSATGWCGSNPETGANWIMVDMKAPTVLRGFRTHSVLRQDGNLAFTSAVRIQYTNNLTDVFRDYTNPDGTPVEFRILEPTLSVLNLPLPIEAQYVRFKVQDFKNAPCMKLELMGCTRHECVDINECATNNGGCDQKCINSPGNFSCVCNNGFELFRSNGTAGFSIAETETGERDGDVYQRNKTCVPVMCPPLKSPENGLLLSTKEQYHFGDLVGFQCNFGYVLVGASNLLCSSAGVWNGTEPECQYAQCVSLPDDKNEGLSIIRPDPENVLVPFKENVTVSCGVTGRLLRKTYSSNFRQCVYDPKPGFPDYWLSGYAPSCPRVDCGIPPPTPGAEYGKYVDTKYQSSFFFGCQDTFKLAGQTSNNDNVVRCQANGVWDFGDLRCEGPVCEDPGRPYDGYQIARSYEQGSEVEFSCNRPGYILINPRPITCVREPECRVVKPLGLSSGRIPDSAINATSERPNYEAKNVRLNSVTGWCGKQEAFTYVSVDLGQVFRVKAILVKGVVTNDITGRPTEIRFFYKQAENENYVVYFPNFNLTMRDPGNYGELAMITLPKYVQARFVILGIVSYMDNACLKFELMGCEEPVAEPLLGYDYGFSPCVDNEPPVFQNCPQQPIVVQKGASGLLPVNFTEPTAVDNSGSIARLEVKPVGFHTPATIFQDTVVKYVAFDYDGNVAICEINITVPDDTPPSLSCPQSYVIELVDKQDSYVVNFNETRRRVNVSDASGDVTLTFVPEKATIPIGGFENVTVVAADKFGNQASCHFQVAVQATPCVDWELKDPANGALNCLPSDKGSGLQCIATCNPGFRFTDNSPSKTFNCEEKKKWTPTAVVPDCVSEDTQQADYLVVASVTYRANGAVAPLCLPQYESLMEQYYTGLNSILTQRCSNVNVNMNVTFIKSRSTMVAENLVNMDFIIEVVPAVRQTQIYELCGSTLNLIFDLNVPFATAVIEPLLNVTAIGNQCPPLKALNSSITRGFECGVGEVLNSNTNDIPRCLHCPAGTFAGEKQKTCTPCPLGFFQSKDRQGSCERCQTGTYTREEGSKSAAACVPVCGFGTYSPTGLVPCLECQRNSYTSEPPTGGFKECQACPQNTFTYQPAAPGADYCRAKCAPGTYSDTGLAPCAPCPRNFYQPLSGQVSCLECPSDMQTKSTGAAGREECSLTTCSENACQHGGLCVPMGHDIQCFCPAGFSGRRCEIDIDECASQPCYNGGTCLDLPQGYKCQCAQGYSGLNCQEEASECRNDTCAERAMCKDEPGIGNFTCLCRSGYTGPDCDITIDPCTNNPCANEGSCIALKQGRFRCECPPGWEGQRCQINIDDCAERPCLLGAKCTDLVNDFSCECPSGFTGKRCHEKVNLCADTPCQNGVCVDRLFSHQCVCNPGWTGAACEVNIDECASSPCRNGGHCEDKVNDFVCSCEPGFTGRRCQHEVDHCKVGPCQNGGSCDNNRDGFTCKCRPGFAGIHCELEIDECLSDPCNPEGTEACVDGDNMFTCKCREGYTGKLCQINVDDCSSQPCLNGGQCRDDIGKFECTCLPGWTGVRCETDIGSCNLRPCQNDAPCIDLFEDFFCVCPSGTDGKHCETAPERCIGNPCMHGGKCQDFGSGLNCTCPTDFTGVGCQYEFDACAAGVCQNGATCADNGPGYECTCAPGYTGQHCEQDIQDCQENSCPPSATCINLPGRFYCQCPFNLTGDDCRKTVQVDYDMYFPDPERSSATLVVPFKTNSPQSITVSMWVKYAHRDENGVFFTMFGVSSPHVPSNRRVMLQAHSNGVQVSLFKDLQDVFLSFREYATVNDGQWHHIAVVWDGTVGTLTLITEGLIASKVENYGSGRQLNEYTWVSLGKPRGDAKSYSDTGFHGHLTRVQVWGRALDVTSELQKQVRDCRLEPVLHRGLLLTWSGFEDTEGGVERIVPSKCGERVCPPGYSGPRCEQLQQDKVAPVVDYCPGDVWVVARNGSASVSWDEPVFSDNVGVVRVSEQNGHRPGLTLMWGTYNIAYAAYDAAGNAATCSFKVYVLSEFCPELADPVGGTQSCRDWGSGGQFKVCEISCNPGSKFSEPVPKFFTCGAEGFWRPTAKPGQQLVYPACSIARPAQRVFKVAMQFPSSVLCNEAGQGVLKQRVRNAINSLNRKWNLCSFNVEGTRECKDLNINVKCDHRVRQSRQTRQAPNSESGGTYVLELTLPVEGNTRVKRQTTSDTYHIEISFPALNDPVVNIDSQERATITRLLEKIILEDDQFDVRDILPNTLPDPASLNLESDYACPIGQVVVSSDCVPCAVGSYYDRETKDCIPCKAGTYQSESGQQQCIQCPTIAGRAGVTAGPGARSAADCKERCPAGKFYDPEAGLCRSCGYGFYQPEEGSFTCQLCGLGKTTRSAEAVSESECRDECSSGLQLGPEGRCEPCPRGTYRTQGKHAACQPCPPGRTTPKVGATAVEECSLPVCLPGTYLNGTLNNCVQCKKGTYQPDSQQTSCVPCPPNTSTQGVGSVKAEECVNPCEMSGANMNCDSNAYCLLNPDSGEFKCECKPGFNGTGTVCTDMCAGYCENEGVCVKDARGQPSCRCIGSFTGRHCATKSDFAYIAGGIAGTVVFIIIIVLLVWMICVRSTHRKEPKKMMVPPMAGADPAGSQVNFYYGAPAPYAESIAPSHHSTYAHYYDDEEDGWEMPNFYNETYMKESLHNGGGKGGMTGISNMNSLARSNASLYGTKDDLYDRLKRHAYPTKKDKSDSDSEGQ</sequence>
<dbReference type="GO" id="GO:0048468">
    <property type="term" value="P:cell development"/>
    <property type="evidence" value="ECO:0007669"/>
    <property type="project" value="UniProtKB-ARBA"/>
</dbReference>
<dbReference type="Pfam" id="PF13385">
    <property type="entry name" value="Laminin_G_3"/>
    <property type="match status" value="1"/>
</dbReference>
<evidence type="ECO:0000256" key="13">
    <source>
        <dbReference type="ARBA" id="ARBA00022989"/>
    </source>
</evidence>
<dbReference type="PROSITE" id="PS01187">
    <property type="entry name" value="EGF_CA"/>
    <property type="match status" value="7"/>
</dbReference>
<dbReference type="GO" id="GO:0030182">
    <property type="term" value="P:neuron differentiation"/>
    <property type="evidence" value="ECO:0007669"/>
    <property type="project" value="UniProtKB-ARBA"/>
</dbReference>
<dbReference type="GO" id="GO:0080090">
    <property type="term" value="P:regulation of primary metabolic process"/>
    <property type="evidence" value="ECO:0007669"/>
    <property type="project" value="UniProtKB-ARBA"/>
</dbReference>
<feature type="domain" description="EGF-like" evidence="24">
    <location>
        <begin position="2182"/>
        <end position="2219"/>
    </location>
</feature>
<dbReference type="InterPro" id="IPR049883">
    <property type="entry name" value="NOTCH1_EGF-like"/>
</dbReference>
<dbReference type="PROSITE" id="PS01209">
    <property type="entry name" value="LDLRA_1"/>
    <property type="match status" value="1"/>
</dbReference>
<evidence type="ECO:0000313" key="29">
    <source>
        <dbReference type="Proteomes" id="UP000494165"/>
    </source>
</evidence>
<dbReference type="PROSITE" id="PS01180">
    <property type="entry name" value="CUB"/>
    <property type="match status" value="3"/>
</dbReference>
<feature type="disulfide bond" evidence="18">
    <location>
        <begin position="2151"/>
        <end position="2168"/>
    </location>
</feature>
<keyword evidence="4 18" id="KW-0245">EGF-like domain</keyword>
<feature type="disulfide bond" evidence="18">
    <location>
        <begin position="2514"/>
        <end position="2523"/>
    </location>
</feature>
<feature type="domain" description="Sushi" evidence="27">
    <location>
        <begin position="655"/>
        <end position="715"/>
    </location>
</feature>
<keyword evidence="9" id="KW-0677">Repeat</keyword>
<dbReference type="CDD" id="cd00054">
    <property type="entry name" value="EGF_CA"/>
    <property type="match status" value="14"/>
</dbReference>
<feature type="domain" description="EGF-like" evidence="24">
    <location>
        <begin position="2526"/>
        <end position="2562"/>
    </location>
</feature>
<feature type="domain" description="HYR" evidence="26">
    <location>
        <begin position="1507"/>
        <end position="1592"/>
    </location>
</feature>
<evidence type="ECO:0000256" key="9">
    <source>
        <dbReference type="ARBA" id="ARBA00022737"/>
    </source>
</evidence>
<dbReference type="Gene3D" id="3.10.100.10">
    <property type="entry name" value="Mannose-Binding Protein A, subunit A"/>
    <property type="match status" value="1"/>
</dbReference>
<dbReference type="SMART" id="SM00032">
    <property type="entry name" value="CCP"/>
    <property type="match status" value="9"/>
</dbReference>
<dbReference type="SUPFAM" id="SSF57196">
    <property type="entry name" value="EGF/Laminin"/>
    <property type="match status" value="8"/>
</dbReference>
<feature type="disulfide bond" evidence="18">
    <location>
        <begin position="2381"/>
        <end position="2398"/>
    </location>
</feature>
<dbReference type="Pfam" id="PF00008">
    <property type="entry name" value="EGF"/>
    <property type="match status" value="5"/>
</dbReference>
<dbReference type="GO" id="GO:0016324">
    <property type="term" value="C:apical plasma membrane"/>
    <property type="evidence" value="ECO:0007669"/>
    <property type="project" value="UniProtKB-SubCell"/>
</dbReference>
<feature type="disulfide bond" evidence="20">
    <location>
        <begin position="595"/>
        <end position="638"/>
    </location>
</feature>
<evidence type="ECO:0000259" key="23">
    <source>
        <dbReference type="PROSITE" id="PS50022"/>
    </source>
</evidence>
<dbReference type="Pfam" id="PF00057">
    <property type="entry name" value="Ldl_recept_a"/>
    <property type="match status" value="1"/>
</dbReference>
<dbReference type="Gene3D" id="2.10.70.10">
    <property type="entry name" value="Complement Module, domain 1"/>
    <property type="match status" value="8"/>
</dbReference>
<comment type="caution">
    <text evidence="18">Lacks conserved residue(s) required for the propagation of feature annotation.</text>
</comment>
<evidence type="ECO:0000256" key="6">
    <source>
        <dbReference type="ARBA" id="ARBA00022659"/>
    </source>
</evidence>
<evidence type="ECO:0000256" key="21">
    <source>
        <dbReference type="SAM" id="Phobius"/>
    </source>
</evidence>
<evidence type="ECO:0000259" key="26">
    <source>
        <dbReference type="PROSITE" id="PS50825"/>
    </source>
</evidence>
<keyword evidence="8" id="KW-0732">Signal</keyword>
<feature type="disulfide bond" evidence="18">
    <location>
        <begin position="2438"/>
        <end position="2447"/>
    </location>
</feature>
<keyword evidence="3" id="KW-1003">Cell membrane</keyword>
<feature type="disulfide bond" evidence="18">
    <location>
        <begin position="2284"/>
        <end position="2293"/>
    </location>
</feature>
<dbReference type="InterPro" id="IPR000742">
    <property type="entry name" value="EGF"/>
</dbReference>
<dbReference type="Gene3D" id="2.60.120.200">
    <property type="match status" value="1"/>
</dbReference>
<dbReference type="PROSITE" id="PS50923">
    <property type="entry name" value="SUSHI"/>
    <property type="match status" value="6"/>
</dbReference>
<feature type="disulfide bond" evidence="18">
    <location>
        <begin position="3462"/>
        <end position="3471"/>
    </location>
</feature>
<keyword evidence="15 18" id="KW-1015">Disulfide bond</keyword>
<dbReference type="EMBL" id="CADEPI010000007">
    <property type="protein sequence ID" value="CAB3361952.1"/>
    <property type="molecule type" value="Genomic_DNA"/>
</dbReference>
<gene>
    <name evidence="28" type="ORF">CLODIP_2_CD01833</name>
</gene>
<dbReference type="Pfam" id="PF00754">
    <property type="entry name" value="F5_F8_type_C"/>
    <property type="match status" value="2"/>
</dbReference>
<feature type="domain" description="Sushi" evidence="27">
    <location>
        <begin position="593"/>
        <end position="654"/>
    </location>
</feature>
<dbReference type="FunFam" id="2.60.120.260:FF:000084">
    <property type="entry name" value="CLUMA_CG013997, isoform A"/>
    <property type="match status" value="1"/>
</dbReference>
<evidence type="ECO:0000256" key="7">
    <source>
        <dbReference type="ARBA" id="ARBA00022692"/>
    </source>
</evidence>
<keyword evidence="16" id="KW-0325">Glycoprotein</keyword>
<evidence type="ECO:0000256" key="5">
    <source>
        <dbReference type="ARBA" id="ARBA00022553"/>
    </source>
</evidence>
<dbReference type="GO" id="GO:0007219">
    <property type="term" value="P:Notch signaling pathway"/>
    <property type="evidence" value="ECO:0007669"/>
    <property type="project" value="UniProtKB-KW"/>
</dbReference>
<feature type="disulfide bond" evidence="18">
    <location>
        <begin position="2360"/>
        <end position="2369"/>
    </location>
</feature>
<name>A0A8S1BYW0_9INSE</name>
<feature type="domain" description="HYR" evidence="26">
    <location>
        <begin position="1593"/>
        <end position="1676"/>
    </location>
</feature>
<dbReference type="PROSITE" id="PS00022">
    <property type="entry name" value="EGF_1"/>
    <property type="match status" value="15"/>
</dbReference>
<keyword evidence="7 21" id="KW-0812">Transmembrane</keyword>
<dbReference type="SUPFAM" id="SSF57535">
    <property type="entry name" value="Complement control module/SCR domain"/>
    <property type="match status" value="7"/>
</dbReference>
<evidence type="ECO:0000259" key="27">
    <source>
        <dbReference type="PROSITE" id="PS50923"/>
    </source>
</evidence>
<dbReference type="InterPro" id="IPR035914">
    <property type="entry name" value="Sperma_CUB_dom_sf"/>
</dbReference>
<dbReference type="InterPro" id="IPR013320">
    <property type="entry name" value="ConA-like_dom_sf"/>
</dbReference>
<dbReference type="FunFam" id="2.10.50.10:FF:000018">
    <property type="entry name" value="Sushi, von Willebrand factor type A, EGF and pentraxin domain-containing 1"/>
    <property type="match status" value="1"/>
</dbReference>
<dbReference type="Pfam" id="PF25024">
    <property type="entry name" value="EGF_TEN"/>
    <property type="match status" value="1"/>
</dbReference>
<dbReference type="CDD" id="cd00112">
    <property type="entry name" value="LDLa"/>
    <property type="match status" value="1"/>
</dbReference>
<feature type="disulfide bond" evidence="18">
    <location>
        <begin position="2247"/>
        <end position="2256"/>
    </location>
</feature>
<evidence type="ECO:0000256" key="1">
    <source>
        <dbReference type="ARBA" id="ARBA00004247"/>
    </source>
</evidence>
<keyword evidence="29" id="KW-1185">Reference proteome</keyword>
<dbReference type="SMART" id="SM00192">
    <property type="entry name" value="LDLa"/>
    <property type="match status" value="1"/>
</dbReference>
<keyword evidence="13 21" id="KW-1133">Transmembrane helix</keyword>
<dbReference type="InterPro" id="IPR035976">
    <property type="entry name" value="Sushi/SCR/CCP_sf"/>
</dbReference>
<feature type="disulfide bond" evidence="18">
    <location>
        <begin position="2552"/>
        <end position="2561"/>
    </location>
</feature>
<dbReference type="FunFam" id="2.10.25.10:FF:000565">
    <property type="entry name" value="Predicted protein"/>
    <property type="match status" value="1"/>
</dbReference>
<dbReference type="FunFam" id="2.10.25.10:FF:000143">
    <property type="entry name" value="Protein crumbs 1"/>
    <property type="match status" value="1"/>
</dbReference>
<dbReference type="InterPro" id="IPR002172">
    <property type="entry name" value="LDrepeatLR_classA_rpt"/>
</dbReference>
<feature type="domain" description="F5/8 type C" evidence="23">
    <location>
        <begin position="1342"/>
        <end position="1488"/>
    </location>
</feature>
<dbReference type="InterPro" id="IPR000421">
    <property type="entry name" value="FA58C"/>
</dbReference>
<dbReference type="Pfam" id="PF07645">
    <property type="entry name" value="EGF_CA"/>
    <property type="match status" value="2"/>
</dbReference>
<dbReference type="PROSITE" id="PS50022">
    <property type="entry name" value="FA58C_3"/>
    <property type="match status" value="2"/>
</dbReference>
<evidence type="ECO:0008006" key="30">
    <source>
        <dbReference type="Google" id="ProtNLM"/>
    </source>
</evidence>
<dbReference type="Pfam" id="PF02494">
    <property type="entry name" value="HYR"/>
    <property type="match status" value="3"/>
</dbReference>
<feature type="disulfide bond" evidence="19">
    <location>
        <begin position="215"/>
        <end position="227"/>
    </location>
</feature>
<dbReference type="InterPro" id="IPR018097">
    <property type="entry name" value="EGF_Ca-bd_CS"/>
</dbReference>
<dbReference type="SUPFAM" id="SSF57424">
    <property type="entry name" value="LDL receptor-like module"/>
    <property type="match status" value="1"/>
</dbReference>
<feature type="disulfide bond" evidence="18">
    <location>
        <begin position="3440"/>
        <end position="3450"/>
    </location>
</feature>
<dbReference type="SMART" id="SM00042">
    <property type="entry name" value="CUB"/>
    <property type="match status" value="3"/>
</dbReference>
<feature type="domain" description="EGF-like" evidence="24">
    <location>
        <begin position="2066"/>
        <end position="2102"/>
    </location>
</feature>
<dbReference type="GO" id="GO:0051093">
    <property type="term" value="P:negative regulation of developmental process"/>
    <property type="evidence" value="ECO:0007669"/>
    <property type="project" value="UniProtKB-ARBA"/>
</dbReference>
<dbReference type="Gene3D" id="2.60.120.260">
    <property type="entry name" value="Galactose-binding domain-like"/>
    <property type="match status" value="2"/>
</dbReference>
<dbReference type="SMART" id="SM00181">
    <property type="entry name" value="EGF"/>
    <property type="match status" value="21"/>
</dbReference>
<feature type="domain" description="EGF-like" evidence="24">
    <location>
        <begin position="2142"/>
        <end position="2180"/>
    </location>
</feature>
<feature type="domain" description="EGF-like" evidence="24">
    <location>
        <begin position="2450"/>
        <end position="2486"/>
    </location>
</feature>
<dbReference type="PROSITE" id="PS50041">
    <property type="entry name" value="C_TYPE_LECTIN_2"/>
    <property type="match status" value="1"/>
</dbReference>
<dbReference type="CDD" id="cd00037">
    <property type="entry name" value="CLECT"/>
    <property type="match status" value="1"/>
</dbReference>
<dbReference type="GO" id="GO:0005112">
    <property type="term" value="F:Notch binding"/>
    <property type="evidence" value="ECO:0007669"/>
    <property type="project" value="TreeGrafter"/>
</dbReference>
<dbReference type="GO" id="GO:0060255">
    <property type="term" value="P:regulation of macromolecule metabolic process"/>
    <property type="evidence" value="ECO:0007669"/>
    <property type="project" value="UniProtKB-ARBA"/>
</dbReference>
<dbReference type="Pfam" id="PF00431">
    <property type="entry name" value="CUB"/>
    <property type="match status" value="3"/>
</dbReference>
<dbReference type="InterPro" id="IPR016187">
    <property type="entry name" value="CTDL_fold"/>
</dbReference>
<feature type="domain" description="EGF-like" evidence="24">
    <location>
        <begin position="2259"/>
        <end position="2294"/>
    </location>
</feature>
<evidence type="ECO:0000256" key="8">
    <source>
        <dbReference type="ARBA" id="ARBA00022729"/>
    </source>
</evidence>
<feature type="domain" description="EGF-like" evidence="24">
    <location>
        <begin position="2221"/>
        <end position="2257"/>
    </location>
</feature>
<dbReference type="InterPro" id="IPR000152">
    <property type="entry name" value="EGF-type_Asp/Asn_hydroxyl_site"/>
</dbReference>
<dbReference type="GO" id="GO:0009967">
    <property type="term" value="P:positive regulation of signal transduction"/>
    <property type="evidence" value="ECO:0007669"/>
    <property type="project" value="UniProtKB-ARBA"/>
</dbReference>
<dbReference type="PROSITE" id="PS50825">
    <property type="entry name" value="HYR"/>
    <property type="match status" value="3"/>
</dbReference>
<feature type="domain" description="Sushi" evidence="27">
    <location>
        <begin position="716"/>
        <end position="776"/>
    </location>
</feature>
<feature type="domain" description="EGF-like" evidence="24">
    <location>
        <begin position="2488"/>
        <end position="2524"/>
    </location>
</feature>
<dbReference type="FunFam" id="2.10.70.10:FF:000014">
    <property type="entry name" value="Membrane cofactor protein"/>
    <property type="match status" value="1"/>
</dbReference>
<dbReference type="GO" id="GO:0003002">
    <property type="term" value="P:regionalization"/>
    <property type="evidence" value="ECO:0007669"/>
    <property type="project" value="UniProtKB-ARBA"/>
</dbReference>
<dbReference type="PROSITE" id="PS01186">
    <property type="entry name" value="EGF_2"/>
    <property type="match status" value="12"/>
</dbReference>
<keyword evidence="12" id="KW-0914">Notch signaling pathway</keyword>
<dbReference type="InterPro" id="IPR011641">
    <property type="entry name" value="Tyr-kin_ephrin_A/B_rcpt-like"/>
</dbReference>
<organism evidence="28 29">
    <name type="scientific">Cloeon dipterum</name>
    <dbReference type="NCBI Taxonomy" id="197152"/>
    <lineage>
        <taxon>Eukaryota</taxon>
        <taxon>Metazoa</taxon>
        <taxon>Ecdysozoa</taxon>
        <taxon>Arthropoda</taxon>
        <taxon>Hexapoda</taxon>
        <taxon>Insecta</taxon>
        <taxon>Pterygota</taxon>
        <taxon>Palaeoptera</taxon>
        <taxon>Ephemeroptera</taxon>
        <taxon>Pisciforma</taxon>
        <taxon>Baetidae</taxon>
        <taxon>Cloeon</taxon>
    </lineage>
</organism>
<dbReference type="FunFam" id="2.10.25.10:FF:000368">
    <property type="entry name" value="Delta-like 3 (Drosophila), isoform CRA_b"/>
    <property type="match status" value="1"/>
</dbReference>
<dbReference type="SUPFAM" id="SSF56436">
    <property type="entry name" value="C-type lectin-like"/>
    <property type="match status" value="1"/>
</dbReference>
<feature type="domain" description="EGF-like" evidence="24">
    <location>
        <begin position="2372"/>
        <end position="2410"/>
    </location>
</feature>